<dbReference type="OrthoDB" id="274641at2759"/>
<reference evidence="3" key="1">
    <citation type="submission" date="2021-02" db="EMBL/GenBank/DDBJ databases">
        <authorList>
            <person name="Nowell W R."/>
        </authorList>
    </citation>
    <scope>NUCLEOTIDE SEQUENCE</scope>
</reference>
<keyword evidence="2" id="KW-0679">Respiratory chain</keyword>
<comment type="subunit">
    <text evidence="2">Complex I is composed of 45 different subunits.</text>
</comment>
<evidence type="ECO:0000313" key="4">
    <source>
        <dbReference type="Proteomes" id="UP000663852"/>
    </source>
</evidence>
<dbReference type="EMBL" id="CAJNOJ010000046">
    <property type="protein sequence ID" value="CAF0950678.1"/>
    <property type="molecule type" value="Genomic_DNA"/>
</dbReference>
<keyword evidence="2" id="KW-0813">Transport</keyword>
<name>A0A814D489_ADIRI</name>
<proteinExistence type="inferred from homology"/>
<accession>A0A814D489</accession>
<dbReference type="Proteomes" id="UP000663852">
    <property type="component" value="Unassembled WGS sequence"/>
</dbReference>
<evidence type="ECO:0000256" key="2">
    <source>
        <dbReference type="RuleBase" id="RU363103"/>
    </source>
</evidence>
<dbReference type="GO" id="GO:0006979">
    <property type="term" value="P:response to oxidative stress"/>
    <property type="evidence" value="ECO:0007669"/>
    <property type="project" value="TreeGrafter"/>
</dbReference>
<keyword evidence="2" id="KW-0999">Mitochondrion inner membrane</keyword>
<dbReference type="Pfam" id="PF05071">
    <property type="entry name" value="NDUFA12"/>
    <property type="match status" value="1"/>
</dbReference>
<gene>
    <name evidence="3" type="ORF">EDS130_LOCUS12320</name>
</gene>
<organism evidence="3 4">
    <name type="scientific">Adineta ricciae</name>
    <name type="common">Rotifer</name>
    <dbReference type="NCBI Taxonomy" id="249248"/>
    <lineage>
        <taxon>Eukaryota</taxon>
        <taxon>Metazoa</taxon>
        <taxon>Spiralia</taxon>
        <taxon>Gnathifera</taxon>
        <taxon>Rotifera</taxon>
        <taxon>Eurotatoria</taxon>
        <taxon>Bdelloidea</taxon>
        <taxon>Adinetida</taxon>
        <taxon>Adinetidae</taxon>
        <taxon>Adineta</taxon>
    </lineage>
</organism>
<dbReference type="GO" id="GO:0045271">
    <property type="term" value="C:respiratory chain complex I"/>
    <property type="evidence" value="ECO:0007669"/>
    <property type="project" value="InterPro"/>
</dbReference>
<keyword evidence="2" id="KW-0496">Mitochondrion</keyword>
<comment type="similarity">
    <text evidence="1 2">Belongs to the complex I NDUFA12 subunit family.</text>
</comment>
<keyword evidence="2" id="KW-0249">Electron transport</keyword>
<evidence type="ECO:0000313" key="3">
    <source>
        <dbReference type="EMBL" id="CAF0950678.1"/>
    </source>
</evidence>
<keyword evidence="2" id="KW-0472">Membrane</keyword>
<evidence type="ECO:0000256" key="1">
    <source>
        <dbReference type="ARBA" id="ARBA00007355"/>
    </source>
</evidence>
<dbReference type="PANTHER" id="PTHR12910">
    <property type="entry name" value="NADH-UBIQUINONE OXIDOREDUCTASE SUBUNIT B17.2"/>
    <property type="match status" value="1"/>
</dbReference>
<dbReference type="PANTHER" id="PTHR12910:SF2">
    <property type="entry name" value="NADH DEHYDROGENASE [UBIQUINONE] 1 ALPHA SUBCOMPLEX SUBUNIT 12"/>
    <property type="match status" value="1"/>
</dbReference>
<comment type="function">
    <text evidence="2">Accessory subunit of the mitochondrial membrane respiratory chain NADH dehydrogenase (Complex I), that is believed not to be involved in catalysis. Complex I functions in the transfer of electrons from NADH to the respiratory chain. The immediate electron acceptor for the enzyme is believed to be ubiquinone.</text>
</comment>
<sequence>MGEGILPKIREWFKITRHYGGLKNTFLALYRYDDLKTGQFIGADKYGNRYYQNTRYFVCRSRWVEYADRVGLDYDASQVPPEWHRWLQYITDEPPTIKPLRKHSWMIDHIENRTGTSQIYVPYSTVPPKIQSWKPSTTATAAAQNVANLNDLYLSLSFHL</sequence>
<dbReference type="InterPro" id="IPR007763">
    <property type="entry name" value="NDUFA12"/>
</dbReference>
<comment type="caution">
    <text evidence="3">The sequence shown here is derived from an EMBL/GenBank/DDBJ whole genome shotgun (WGS) entry which is preliminary data.</text>
</comment>
<protein>
    <recommendedName>
        <fullName evidence="2">NADH dehydrogenase [ubiquinone] 1 alpha subcomplex subunit 12</fullName>
    </recommendedName>
</protein>
<dbReference type="AlphaFoldDB" id="A0A814D489"/>
<comment type="subcellular location">
    <subcellularLocation>
        <location evidence="2">Mitochondrion inner membrane</location>
        <topology evidence="2">Peripheral membrane protein</topology>
        <orientation evidence="2">Matrix side</orientation>
    </subcellularLocation>
</comment>
<dbReference type="GO" id="GO:0005743">
    <property type="term" value="C:mitochondrial inner membrane"/>
    <property type="evidence" value="ECO:0007669"/>
    <property type="project" value="UniProtKB-SubCell"/>
</dbReference>